<evidence type="ECO:0000256" key="8">
    <source>
        <dbReference type="ARBA" id="ARBA00050903"/>
    </source>
</evidence>
<evidence type="ECO:0000313" key="18">
    <source>
        <dbReference type="EMBL" id="KAK3893822.1"/>
    </source>
</evidence>
<accession>A0AAE1GL39</accession>
<evidence type="ECO:0000256" key="4">
    <source>
        <dbReference type="ARBA" id="ARBA00022679"/>
    </source>
</evidence>
<evidence type="ECO:0000256" key="12">
    <source>
        <dbReference type="ARBA" id="ARBA00076540"/>
    </source>
</evidence>
<dbReference type="GO" id="GO:0036009">
    <property type="term" value="F:protein-glutamine N-methyltransferase activity"/>
    <property type="evidence" value="ECO:0007669"/>
    <property type="project" value="UniProtKB-ARBA"/>
</dbReference>
<reference evidence="18" key="1">
    <citation type="submission" date="2023-10" db="EMBL/GenBank/DDBJ databases">
        <title>Genome assemblies of two species of porcelain crab, Petrolisthes cinctipes and Petrolisthes manimaculis (Anomura: Porcellanidae).</title>
        <authorList>
            <person name="Angst P."/>
        </authorList>
    </citation>
    <scope>NUCLEOTIDE SEQUENCE</scope>
    <source>
        <strain evidence="18">PB745_01</strain>
        <tissue evidence="18">Gill</tissue>
    </source>
</reference>
<dbReference type="PANTHER" id="PTHR45875">
    <property type="entry name" value="METHYLTRANSFERASE N6AMT1"/>
    <property type="match status" value="1"/>
</dbReference>
<dbReference type="GO" id="GO:0035657">
    <property type="term" value="C:eRF1 methyltransferase complex"/>
    <property type="evidence" value="ECO:0007669"/>
    <property type="project" value="TreeGrafter"/>
</dbReference>
<keyword evidence="6" id="KW-0539">Nucleus</keyword>
<dbReference type="SUPFAM" id="SSF53335">
    <property type="entry name" value="S-adenosyl-L-methionine-dependent methyltransferases"/>
    <property type="match status" value="1"/>
</dbReference>
<dbReference type="GO" id="GO:0005634">
    <property type="term" value="C:nucleus"/>
    <property type="evidence" value="ECO:0007669"/>
    <property type="project" value="UniProtKB-SubCell"/>
</dbReference>
<keyword evidence="5" id="KW-0949">S-adenosyl-L-methionine</keyword>
<evidence type="ECO:0000256" key="2">
    <source>
        <dbReference type="ARBA" id="ARBA00006149"/>
    </source>
</evidence>
<dbReference type="CDD" id="cd02440">
    <property type="entry name" value="AdoMet_MTases"/>
    <property type="match status" value="1"/>
</dbReference>
<dbReference type="GO" id="GO:0032259">
    <property type="term" value="P:methylation"/>
    <property type="evidence" value="ECO:0007669"/>
    <property type="project" value="UniProtKB-KW"/>
</dbReference>
<dbReference type="InterPro" id="IPR007848">
    <property type="entry name" value="Small_mtfrase_dom"/>
</dbReference>
<evidence type="ECO:0000256" key="9">
    <source>
        <dbReference type="ARBA" id="ARBA00053180"/>
    </source>
</evidence>
<evidence type="ECO:0000256" key="16">
    <source>
        <dbReference type="ARBA" id="ARBA00093667"/>
    </source>
</evidence>
<dbReference type="FunFam" id="3.40.50.150:FF:000077">
    <property type="entry name" value="HemK methyltransferase family member 2"/>
    <property type="match status" value="1"/>
</dbReference>
<comment type="catalytic activity">
    <reaction evidence="7">
        <text>L-lysyl-[histone] + S-adenosyl-L-methionine = N(6)-methyl-L-lysyl-[histone] + S-adenosyl-L-homocysteine + H(+)</text>
        <dbReference type="Rhea" id="RHEA:10024"/>
        <dbReference type="Rhea" id="RHEA-COMP:9845"/>
        <dbReference type="Rhea" id="RHEA-COMP:9846"/>
        <dbReference type="ChEBI" id="CHEBI:15378"/>
        <dbReference type="ChEBI" id="CHEBI:29969"/>
        <dbReference type="ChEBI" id="CHEBI:57856"/>
        <dbReference type="ChEBI" id="CHEBI:59789"/>
        <dbReference type="ChEBI" id="CHEBI:61929"/>
    </reaction>
    <physiologicalReaction direction="left-to-right" evidence="7">
        <dbReference type="Rhea" id="RHEA:10025"/>
    </physiologicalReaction>
</comment>
<dbReference type="InterPro" id="IPR029063">
    <property type="entry name" value="SAM-dependent_MTases_sf"/>
</dbReference>
<dbReference type="EMBL" id="JAWQEG010000170">
    <property type="protein sequence ID" value="KAK3893822.1"/>
    <property type="molecule type" value="Genomic_DNA"/>
</dbReference>
<evidence type="ECO:0000256" key="6">
    <source>
        <dbReference type="ARBA" id="ARBA00023242"/>
    </source>
</evidence>
<evidence type="ECO:0000256" key="3">
    <source>
        <dbReference type="ARBA" id="ARBA00022603"/>
    </source>
</evidence>
<dbReference type="Gene3D" id="3.40.50.150">
    <property type="entry name" value="Vaccinia Virus protein VP39"/>
    <property type="match status" value="1"/>
</dbReference>
<keyword evidence="3" id="KW-0489">Methyltransferase</keyword>
<dbReference type="Proteomes" id="UP001286313">
    <property type="component" value="Unassembled WGS sequence"/>
</dbReference>
<proteinExistence type="inferred from homology"/>
<protein>
    <recommendedName>
        <fullName evidence="15">Methyltransferase HEMK2</fullName>
    </recommendedName>
    <alternativeName>
        <fullName evidence="14">HemK methyltransferase family member 2</fullName>
    </alternativeName>
    <alternativeName>
        <fullName evidence="12">Lysine N-methyltransferase 9</fullName>
    </alternativeName>
    <alternativeName>
        <fullName evidence="11">Methylarsonite methyltransferase N6AMT1</fullName>
    </alternativeName>
    <alternativeName>
        <fullName evidence="16">Methyltransferase N6AMT1</fullName>
    </alternativeName>
    <alternativeName>
        <fullName evidence="13">Protein N(5)-glutamine methyltransferase</fullName>
    </alternativeName>
</protein>
<dbReference type="PANTHER" id="PTHR45875:SF1">
    <property type="entry name" value="METHYLTRANSFERASE N6AMT1"/>
    <property type="match status" value="1"/>
</dbReference>
<sequence length="221" mass="24624">MDNVEKIKTPLFSNITSEDLEHIYEPYEDSFLLIDALEKDLHMIRERQPSVCLEVGSGSGVVLTALASALGPRCQYRATDINPKACRVTRETGKLNGVQIETTCTDLVSAVQDELKGKVDVLLFNPPYVVTPSDEIGRGDLEHTWAGGERGREVMDRLFPCVNSLLSPQGLFYLVALKENDPDDICETMTKFGFSNTTLLARQTGPEKLCVLRFGHKQLFE</sequence>
<dbReference type="AlphaFoldDB" id="A0AAE1GL39"/>
<evidence type="ECO:0000256" key="13">
    <source>
        <dbReference type="ARBA" id="ARBA00080992"/>
    </source>
</evidence>
<evidence type="ECO:0000256" key="1">
    <source>
        <dbReference type="ARBA" id="ARBA00004123"/>
    </source>
</evidence>
<evidence type="ECO:0000256" key="7">
    <source>
        <dbReference type="ARBA" id="ARBA00048619"/>
    </source>
</evidence>
<gene>
    <name evidence="18" type="ORF">Pcinc_002383</name>
</gene>
<evidence type="ECO:0000256" key="11">
    <source>
        <dbReference type="ARBA" id="ARBA00075330"/>
    </source>
</evidence>
<organism evidence="18 19">
    <name type="scientific">Petrolisthes cinctipes</name>
    <name type="common">Flat porcelain crab</name>
    <dbReference type="NCBI Taxonomy" id="88211"/>
    <lineage>
        <taxon>Eukaryota</taxon>
        <taxon>Metazoa</taxon>
        <taxon>Ecdysozoa</taxon>
        <taxon>Arthropoda</taxon>
        <taxon>Crustacea</taxon>
        <taxon>Multicrustacea</taxon>
        <taxon>Malacostraca</taxon>
        <taxon>Eumalacostraca</taxon>
        <taxon>Eucarida</taxon>
        <taxon>Decapoda</taxon>
        <taxon>Pleocyemata</taxon>
        <taxon>Anomura</taxon>
        <taxon>Galatheoidea</taxon>
        <taxon>Porcellanidae</taxon>
        <taxon>Petrolisthes</taxon>
    </lineage>
</organism>
<feature type="domain" description="Methyltransferase small" evidence="17">
    <location>
        <begin position="33"/>
        <end position="129"/>
    </location>
</feature>
<comment type="function">
    <text evidence="9">Methyltransferase that can methylate proteins and, to a lower extent, arsenic. Catalytic subunit of a heterodimer with TRMT112, which monomethylates 'Lys-12' of histone H4 (H4K12me1), a modification present at the promoters of numerous genes encoding cell cycle regulators. Catalytic subunit of a heterodimer with TRMT112, which catalyzes N5-methylation of Glu residue of proteins with a Gly-Gln-Xaa-Xaa-Xaa-Arg motif. Methylates ETF1 on 'Gln-185'; ETF1 needs to be complexed to ERF3 in its GTP-bound form to be efficiently methylated. May also play a role in the modulation of arsenic-induced toxicity by mediating the conversion of monomethylarsonous acid (3+) into the less toxic dimethylarsonic acid. It however only plays a limited role in arsenic metabolism compared with AS3MT.</text>
</comment>
<evidence type="ECO:0000256" key="10">
    <source>
        <dbReference type="ARBA" id="ARBA00062344"/>
    </source>
</evidence>
<dbReference type="NCBIfam" id="TIGR00537">
    <property type="entry name" value="hemK_rel_arch"/>
    <property type="match status" value="1"/>
</dbReference>
<comment type="caution">
    <text evidence="18">The sequence shown here is derived from an EMBL/GenBank/DDBJ whole genome shotgun (WGS) entry which is preliminary data.</text>
</comment>
<dbReference type="Pfam" id="PF05175">
    <property type="entry name" value="MTS"/>
    <property type="match status" value="1"/>
</dbReference>
<evidence type="ECO:0000313" key="19">
    <source>
        <dbReference type="Proteomes" id="UP001286313"/>
    </source>
</evidence>
<name>A0AAE1GL39_PETCI</name>
<comment type="similarity">
    <text evidence="2">Belongs to the eukaryotic/archaeal PrmC-related family.</text>
</comment>
<evidence type="ECO:0000259" key="17">
    <source>
        <dbReference type="Pfam" id="PF05175"/>
    </source>
</evidence>
<keyword evidence="4" id="KW-0808">Transferase</keyword>
<evidence type="ECO:0000256" key="5">
    <source>
        <dbReference type="ARBA" id="ARBA00022691"/>
    </source>
</evidence>
<comment type="subcellular location">
    <subcellularLocation>
        <location evidence="1">Nucleus</location>
    </subcellularLocation>
</comment>
<dbReference type="InterPro" id="IPR004557">
    <property type="entry name" value="PrmC-related"/>
</dbReference>
<dbReference type="GO" id="GO:0003676">
    <property type="term" value="F:nucleic acid binding"/>
    <property type="evidence" value="ECO:0007669"/>
    <property type="project" value="InterPro"/>
</dbReference>
<comment type="catalytic activity">
    <reaction evidence="8">
        <text>methylarsonous acid + S-adenosyl-L-methionine = dimethylarsinate + S-adenosyl-L-homocysteine + 2 H(+)</text>
        <dbReference type="Rhea" id="RHEA:11684"/>
        <dbReference type="ChEBI" id="CHEBI:15378"/>
        <dbReference type="ChEBI" id="CHEBI:16223"/>
        <dbReference type="ChEBI" id="CHEBI:17826"/>
        <dbReference type="ChEBI" id="CHEBI:57856"/>
        <dbReference type="ChEBI" id="CHEBI:59789"/>
    </reaction>
</comment>
<evidence type="ECO:0000256" key="15">
    <source>
        <dbReference type="ARBA" id="ARBA00093624"/>
    </source>
</evidence>
<dbReference type="PROSITE" id="PS00092">
    <property type="entry name" value="N6_MTASE"/>
    <property type="match status" value="1"/>
</dbReference>
<dbReference type="InterPro" id="IPR052190">
    <property type="entry name" value="Euk-Arch_PrmC-MTase"/>
</dbReference>
<evidence type="ECO:0000256" key="14">
    <source>
        <dbReference type="ARBA" id="ARBA00083337"/>
    </source>
</evidence>
<dbReference type="InterPro" id="IPR002052">
    <property type="entry name" value="DNA_methylase_N6_adenine_CS"/>
</dbReference>
<comment type="subunit">
    <text evidence="10">Heterodimer; heterodimerization with TRMT112 is required for S-adenosyl-L-methionine-binding.</text>
</comment>
<keyword evidence="19" id="KW-1185">Reference proteome</keyword>